<proteinExistence type="predicted"/>
<organism evidence="1 2">
    <name type="scientific">Cyanidium caldarium</name>
    <name type="common">Red alga</name>
    <dbReference type="NCBI Taxonomy" id="2771"/>
    <lineage>
        <taxon>Eukaryota</taxon>
        <taxon>Rhodophyta</taxon>
        <taxon>Bangiophyceae</taxon>
        <taxon>Cyanidiales</taxon>
        <taxon>Cyanidiaceae</taxon>
        <taxon>Cyanidium</taxon>
    </lineage>
</organism>
<evidence type="ECO:0000313" key="1">
    <source>
        <dbReference type="EMBL" id="KAK4534667.1"/>
    </source>
</evidence>
<reference evidence="1 2" key="1">
    <citation type="submission" date="2022-07" db="EMBL/GenBank/DDBJ databases">
        <title>Genome-wide signatures of adaptation to extreme environments.</title>
        <authorList>
            <person name="Cho C.H."/>
            <person name="Yoon H.S."/>
        </authorList>
    </citation>
    <scope>NUCLEOTIDE SEQUENCE [LARGE SCALE GENOMIC DNA]</scope>
    <source>
        <strain evidence="1 2">DBV 063 E5</strain>
    </source>
</reference>
<dbReference type="EMBL" id="JANCYW010000002">
    <property type="protein sequence ID" value="KAK4534667.1"/>
    <property type="molecule type" value="Genomic_DNA"/>
</dbReference>
<dbReference type="Proteomes" id="UP001301350">
    <property type="component" value="Unassembled WGS sequence"/>
</dbReference>
<dbReference type="AlphaFoldDB" id="A0AAV9IQZ9"/>
<evidence type="ECO:0000313" key="2">
    <source>
        <dbReference type="Proteomes" id="UP001301350"/>
    </source>
</evidence>
<sequence>MFRDRLDLDYPRIPLSADEWECILVREGLIASAVDGEPPILEQQDGCGGVHAPASYLKRQCEILNTLIEVAEESRARHADYQSNTAARAGSAVDKAAVQRDVVRAARHAGLNRSTVRALAAGAPRDLDNRYIVRAVIKHWGVKDVIEDEWGCRRAGARHRTRNTSRCCCM</sequence>
<keyword evidence="2" id="KW-1185">Reference proteome</keyword>
<accession>A0AAV9IQZ9</accession>
<comment type="caution">
    <text evidence="1">The sequence shown here is derived from an EMBL/GenBank/DDBJ whole genome shotgun (WGS) entry which is preliminary data.</text>
</comment>
<protein>
    <submittedName>
        <fullName evidence="1">Uncharacterized protein</fullName>
    </submittedName>
</protein>
<gene>
    <name evidence="1" type="ORF">CDCA_CDCA02G0692</name>
</gene>
<name>A0AAV9IQZ9_CYACA</name>